<dbReference type="PROSITE" id="PS51194">
    <property type="entry name" value="HELICASE_CTER"/>
    <property type="match status" value="1"/>
</dbReference>
<dbReference type="GO" id="GO:0004386">
    <property type="term" value="F:helicase activity"/>
    <property type="evidence" value="ECO:0007669"/>
    <property type="project" value="UniProtKB-KW"/>
</dbReference>
<evidence type="ECO:0000259" key="1">
    <source>
        <dbReference type="PROSITE" id="PS51192"/>
    </source>
</evidence>
<dbReference type="PROSITE" id="PS51192">
    <property type="entry name" value="HELICASE_ATP_BIND_1"/>
    <property type="match status" value="1"/>
</dbReference>
<dbReference type="SUPFAM" id="SSF52540">
    <property type="entry name" value="P-loop containing nucleoside triphosphate hydrolases"/>
    <property type="match status" value="1"/>
</dbReference>
<dbReference type="InterPro" id="IPR006935">
    <property type="entry name" value="Helicase/UvrB_N"/>
</dbReference>
<gene>
    <name evidence="3" type="ORF">MU0050_001785</name>
</gene>
<keyword evidence="3" id="KW-0547">Nucleotide-binding</keyword>
<evidence type="ECO:0000259" key="2">
    <source>
        <dbReference type="PROSITE" id="PS51194"/>
    </source>
</evidence>
<dbReference type="RefSeq" id="WP_316516107.1">
    <property type="nucleotide sequence ID" value="NZ_OY726395.1"/>
</dbReference>
<dbReference type="InterPro" id="IPR001650">
    <property type="entry name" value="Helicase_C-like"/>
</dbReference>
<dbReference type="InterPro" id="IPR050742">
    <property type="entry name" value="Helicase_Restrict-Modif_Enz"/>
</dbReference>
<dbReference type="PANTHER" id="PTHR47396">
    <property type="entry name" value="TYPE I RESTRICTION ENZYME ECOKI R PROTEIN"/>
    <property type="match status" value="1"/>
</dbReference>
<proteinExistence type="predicted"/>
<keyword evidence="3" id="KW-0378">Hydrolase</keyword>
<accession>A0ABM9MCI8</accession>
<name>A0ABM9MCI8_9MYCO</name>
<keyword evidence="3" id="KW-0067">ATP-binding</keyword>
<dbReference type="Gene3D" id="3.40.50.300">
    <property type="entry name" value="P-loop containing nucleotide triphosphate hydrolases"/>
    <property type="match status" value="2"/>
</dbReference>
<dbReference type="GO" id="GO:0016787">
    <property type="term" value="F:hydrolase activity"/>
    <property type="evidence" value="ECO:0007669"/>
    <property type="project" value="UniProtKB-KW"/>
</dbReference>
<dbReference type="InterPro" id="IPR014001">
    <property type="entry name" value="Helicase_ATP-bd"/>
</dbReference>
<keyword evidence="3" id="KW-0347">Helicase</keyword>
<dbReference type="Pfam" id="PF00271">
    <property type="entry name" value="Helicase_C"/>
    <property type="match status" value="1"/>
</dbReference>
<dbReference type="SMART" id="SM00490">
    <property type="entry name" value="HELICc"/>
    <property type="match status" value="1"/>
</dbReference>
<organism evidence="3 4">
    <name type="scientific">[Mycobacterium] wendilense</name>
    <dbReference type="NCBI Taxonomy" id="3064284"/>
    <lineage>
        <taxon>Bacteria</taxon>
        <taxon>Bacillati</taxon>
        <taxon>Actinomycetota</taxon>
        <taxon>Actinomycetes</taxon>
        <taxon>Mycobacteriales</taxon>
        <taxon>Mycobacteriaceae</taxon>
        <taxon>Mycolicibacter</taxon>
    </lineage>
</organism>
<dbReference type="EMBL" id="OY726395">
    <property type="protein sequence ID" value="CAJ1581896.1"/>
    <property type="molecule type" value="Genomic_DNA"/>
</dbReference>
<sequence length="590" mass="65838">MPAALPSGELTDRDRAKMIRFLQRTVTPREARDALSRFSTDSRGRSIEWIVAAAEQEKAPPKSLRLPDDSVYELLVELAGPDLLSDRELRRLIATHSHPRILAKLHDYSSTTQGSGGDRSKANAVAQRKWHPGKSWAMYFVKTIKMPLAFAGSKGTTSLPDTLEVEPCVKLPALADFQVELFDKLIEVLERPDDANRAILTLPTGAGKTRTAVEALLKWRQMRDDRPRILWIAHSDELCEQAVQAFREVWFDLGHGDSSFRETLTIGRLWSDKNAVPSDCGVVVTSIQKLYAATQDRGAGLKSDDLQVLGENLGAVVIDEAHRALAPSYGSTLNALGFNFRQKRASTALIGLTATPRRANRDETNRLRRRFHNNILNVPSLGADPVQSLRGRGVLARIEDESLDYHAPAIDLSLNKSHADHFENFDDVHPEVLTKLGEEHRRNRRLVERLLGLDPTWPVLVFACSVQHAQAVSSLLRRRGRSSACVLGTTRPATRRATIERFRSNELSVLCNYGVLTTGFDAPSIRCVVVARPTTSHVLYEQMIGRGLRGPAFGGTDRCLIIDVEDNIQWRNKPATVHYSDLENEMRHAL</sequence>
<dbReference type="SMART" id="SM00487">
    <property type="entry name" value="DEXDc"/>
    <property type="match status" value="1"/>
</dbReference>
<dbReference type="PANTHER" id="PTHR47396:SF1">
    <property type="entry name" value="ATP-DEPENDENT HELICASE IRC3-RELATED"/>
    <property type="match status" value="1"/>
</dbReference>
<dbReference type="Pfam" id="PF04851">
    <property type="entry name" value="ResIII"/>
    <property type="match status" value="1"/>
</dbReference>
<dbReference type="EC" id="3.6.4.-" evidence="3"/>
<evidence type="ECO:0000313" key="4">
    <source>
        <dbReference type="Proteomes" id="UP001190466"/>
    </source>
</evidence>
<feature type="domain" description="Helicase C-terminal" evidence="2">
    <location>
        <begin position="445"/>
        <end position="590"/>
    </location>
</feature>
<keyword evidence="4" id="KW-1185">Reference proteome</keyword>
<protein>
    <submittedName>
        <fullName evidence="3">DEAD/DEAH box helicase</fullName>
        <ecNumber evidence="3">3.6.4.-</ecNumber>
    </submittedName>
</protein>
<dbReference type="InterPro" id="IPR027417">
    <property type="entry name" value="P-loop_NTPase"/>
</dbReference>
<feature type="domain" description="Helicase ATP-binding" evidence="1">
    <location>
        <begin position="189"/>
        <end position="374"/>
    </location>
</feature>
<dbReference type="Proteomes" id="UP001190466">
    <property type="component" value="Chromosome"/>
</dbReference>
<evidence type="ECO:0000313" key="3">
    <source>
        <dbReference type="EMBL" id="CAJ1581896.1"/>
    </source>
</evidence>
<reference evidence="3 4" key="1">
    <citation type="submission" date="2023-08" db="EMBL/GenBank/DDBJ databases">
        <authorList>
            <person name="Folkvardsen B D."/>
            <person name="Norman A."/>
        </authorList>
    </citation>
    <scope>NUCLEOTIDE SEQUENCE [LARGE SCALE GENOMIC DNA]</scope>
    <source>
        <strain evidence="3 4">Mu0050</strain>
    </source>
</reference>